<proteinExistence type="predicted"/>
<evidence type="ECO:0000313" key="3">
    <source>
        <dbReference type="Proteomes" id="UP000599578"/>
    </source>
</evidence>
<dbReference type="RefSeq" id="WP_188858073.1">
    <property type="nucleotide sequence ID" value="NZ_BMLT01000001.1"/>
</dbReference>
<evidence type="ECO:0000313" key="2">
    <source>
        <dbReference type="EMBL" id="GGO77037.1"/>
    </source>
</evidence>
<accession>A0A917Z760</accession>
<keyword evidence="3" id="KW-1185">Reference proteome</keyword>
<dbReference type="AlphaFoldDB" id="A0A917Z760"/>
<evidence type="ECO:0000256" key="1">
    <source>
        <dbReference type="SAM" id="MobiDB-lite"/>
    </source>
</evidence>
<feature type="region of interest" description="Disordered" evidence="1">
    <location>
        <begin position="1"/>
        <end position="97"/>
    </location>
</feature>
<protein>
    <submittedName>
        <fullName evidence="2">Uncharacterized protein</fullName>
    </submittedName>
</protein>
<feature type="compositionally biased region" description="Basic residues" evidence="1">
    <location>
        <begin position="36"/>
        <end position="48"/>
    </location>
</feature>
<dbReference type="EMBL" id="BMLT01000001">
    <property type="protein sequence ID" value="GGO77037.1"/>
    <property type="molecule type" value="Genomic_DNA"/>
</dbReference>
<gene>
    <name evidence="2" type="ORF">GCM10011348_05690</name>
</gene>
<dbReference type="Proteomes" id="UP000599578">
    <property type="component" value="Unassembled WGS sequence"/>
</dbReference>
<comment type="caution">
    <text evidence="2">The sequence shown here is derived from an EMBL/GenBank/DDBJ whole genome shotgun (WGS) entry which is preliminary data.</text>
</comment>
<feature type="compositionally biased region" description="Basic and acidic residues" evidence="1">
    <location>
        <begin position="49"/>
        <end position="65"/>
    </location>
</feature>
<reference evidence="2 3" key="1">
    <citation type="journal article" date="2014" name="Int. J. Syst. Evol. Microbiol.">
        <title>Complete genome sequence of Corynebacterium casei LMG S-19264T (=DSM 44701T), isolated from a smear-ripened cheese.</title>
        <authorList>
            <consortium name="US DOE Joint Genome Institute (JGI-PGF)"/>
            <person name="Walter F."/>
            <person name="Albersmeier A."/>
            <person name="Kalinowski J."/>
            <person name="Ruckert C."/>
        </authorList>
    </citation>
    <scope>NUCLEOTIDE SEQUENCE [LARGE SCALE GENOMIC DNA]</scope>
    <source>
        <strain evidence="2 3">CGMCC 1.7286</strain>
    </source>
</reference>
<sequence>MTRVKKKRSDANRIEWGERPPRRSEKLADPDSYESRKKRANEKRKKHKSVYEKHLEQEEREEARAAQKGARGGRLAEKIRRLNQEKRELEAGDDEND</sequence>
<organism evidence="2 3">
    <name type="scientific">Marinobacterium nitratireducens</name>
    <dbReference type="NCBI Taxonomy" id="518897"/>
    <lineage>
        <taxon>Bacteria</taxon>
        <taxon>Pseudomonadati</taxon>
        <taxon>Pseudomonadota</taxon>
        <taxon>Gammaproteobacteria</taxon>
        <taxon>Oceanospirillales</taxon>
        <taxon>Oceanospirillaceae</taxon>
        <taxon>Marinobacterium</taxon>
    </lineage>
</organism>
<feature type="compositionally biased region" description="Basic and acidic residues" evidence="1">
    <location>
        <begin position="9"/>
        <end position="35"/>
    </location>
</feature>
<feature type="compositionally biased region" description="Basic and acidic residues" evidence="1">
    <location>
        <begin position="74"/>
        <end position="90"/>
    </location>
</feature>
<name>A0A917Z760_9GAMM</name>